<evidence type="ECO:0000259" key="2">
    <source>
        <dbReference type="PROSITE" id="PS50190"/>
    </source>
</evidence>
<gene>
    <name evidence="4" type="primary">LOC106463428</name>
</gene>
<feature type="compositionally biased region" description="Polar residues" evidence="1">
    <location>
        <begin position="615"/>
        <end position="627"/>
    </location>
</feature>
<dbReference type="PROSITE" id="PS50096">
    <property type="entry name" value="IQ"/>
    <property type="match status" value="1"/>
</dbReference>
<feature type="compositionally biased region" description="Low complexity" evidence="1">
    <location>
        <begin position="425"/>
        <end position="438"/>
    </location>
</feature>
<feature type="domain" description="SEC7" evidence="2">
    <location>
        <begin position="659"/>
        <end position="765"/>
    </location>
</feature>
<name>A0ABM1SSM0_LIMPO</name>
<protein>
    <submittedName>
        <fullName evidence="4">IQ motif and SEC7 domain-containing protein 2-like isoform X2</fullName>
    </submittedName>
</protein>
<dbReference type="SMART" id="SM00222">
    <property type="entry name" value="Sec7"/>
    <property type="match status" value="1"/>
</dbReference>
<evidence type="ECO:0000313" key="4">
    <source>
        <dbReference type="RefSeq" id="XP_022246626.1"/>
    </source>
</evidence>
<dbReference type="PANTHER" id="PTHR10663:SF342">
    <property type="entry name" value="FI21420P1"/>
    <property type="match status" value="1"/>
</dbReference>
<dbReference type="InterPro" id="IPR035999">
    <property type="entry name" value="Sec7_dom_sf"/>
</dbReference>
<dbReference type="SUPFAM" id="SSF48425">
    <property type="entry name" value="Sec7 domain"/>
    <property type="match status" value="1"/>
</dbReference>
<reference evidence="4" key="1">
    <citation type="submission" date="2025-08" db="UniProtKB">
        <authorList>
            <consortium name="RefSeq"/>
        </authorList>
    </citation>
    <scope>IDENTIFICATION</scope>
    <source>
        <tissue evidence="4">Muscle</tissue>
    </source>
</reference>
<organism evidence="3 4">
    <name type="scientific">Limulus polyphemus</name>
    <name type="common">Atlantic horseshoe crab</name>
    <dbReference type="NCBI Taxonomy" id="6850"/>
    <lineage>
        <taxon>Eukaryota</taxon>
        <taxon>Metazoa</taxon>
        <taxon>Ecdysozoa</taxon>
        <taxon>Arthropoda</taxon>
        <taxon>Chelicerata</taxon>
        <taxon>Merostomata</taxon>
        <taxon>Xiphosura</taxon>
        <taxon>Limulidae</taxon>
        <taxon>Limulus</taxon>
    </lineage>
</organism>
<feature type="region of interest" description="Disordered" evidence="1">
    <location>
        <begin position="72"/>
        <end position="123"/>
    </location>
</feature>
<feature type="compositionally biased region" description="Low complexity" evidence="1">
    <location>
        <begin position="526"/>
        <end position="545"/>
    </location>
</feature>
<dbReference type="InterPro" id="IPR000904">
    <property type="entry name" value="Sec7_dom"/>
</dbReference>
<feature type="region of interest" description="Disordered" evidence="1">
    <location>
        <begin position="415"/>
        <end position="438"/>
    </location>
</feature>
<dbReference type="Proteomes" id="UP000694941">
    <property type="component" value="Unplaced"/>
</dbReference>
<dbReference type="PROSITE" id="PS50190">
    <property type="entry name" value="SEC7"/>
    <property type="match status" value="1"/>
</dbReference>
<feature type="region of interest" description="Disordered" evidence="1">
    <location>
        <begin position="592"/>
        <end position="627"/>
    </location>
</feature>
<dbReference type="Gene3D" id="1.10.220.20">
    <property type="match status" value="1"/>
</dbReference>
<proteinExistence type="predicted"/>
<feature type="region of interest" description="Disordered" evidence="1">
    <location>
        <begin position="494"/>
        <end position="545"/>
    </location>
</feature>
<feature type="compositionally biased region" description="Low complexity" evidence="1">
    <location>
        <begin position="95"/>
        <end position="114"/>
    </location>
</feature>
<evidence type="ECO:0000313" key="3">
    <source>
        <dbReference type="Proteomes" id="UP000694941"/>
    </source>
</evidence>
<evidence type="ECO:0000256" key="1">
    <source>
        <dbReference type="SAM" id="MobiDB-lite"/>
    </source>
</evidence>
<feature type="region of interest" description="Disordered" evidence="1">
    <location>
        <begin position="378"/>
        <end position="397"/>
    </location>
</feature>
<keyword evidence="3" id="KW-1185">Reference proteome</keyword>
<dbReference type="Pfam" id="PF01369">
    <property type="entry name" value="Sec7"/>
    <property type="match status" value="1"/>
</dbReference>
<dbReference type="RefSeq" id="XP_022246626.1">
    <property type="nucleotide sequence ID" value="XM_022390918.1"/>
</dbReference>
<accession>A0ABM1SSM0</accession>
<dbReference type="PANTHER" id="PTHR10663">
    <property type="entry name" value="GUANYL-NUCLEOTIDE EXCHANGE FACTOR"/>
    <property type="match status" value="1"/>
</dbReference>
<sequence length="765" mass="85002">MFGLDKEAVVYQEAVFLAFRDVSSCEDSPLNPGPFTEPRDHVKGQPARALIQPFSPYGRYCLRIRAVQGPCHKSHGQNHVNRPPYGTGPPLKQLRSYSVDTQSSSQSSRNLRQRAFSGNVGAKKTSIRRVDDEALKRSRSHSNQYELSQDLLDKQVEMLERKYGGVCARQAALTIQRAFRKHCMVKRFQELAHPNKSEKRLSRRFPTYDLEGKDWMVYAGSVTSGNHMPYTTGVIYNPGQEMLKEGFQGSYSTPQNVDEDVKSNFAALFRELSETLETENGRPLKPVRSMSMREKKTCYPTDSDHYSEPSANCVYTKGNTSSYSSGQVITVQRNKDVHVVPSGGRLWTHSSVESGLPERDSTVNDNVYYTTYTGGVRSPSSIPRHSTSNGVKHISSSHSAHLGPTVYLVPSQVPPPTEEHYCPPGESLSSEDSGLGSSGLCKGSVPVTDNFLGNRESPTRRSVNVTVGMTKRSQEGMLQRTPIRSSDIAIGRKCSVEQKKIPPQVPKRTSSIPNRELKSRADGIHSPTHSVQSSTSSSGTSEGSIGCDVTQQYIQNSPLPENGEKGKIQSRICGMEASPIWKRKSLVMAEQAPTGARLEDKRLSNISENSEDSLESTGYSTSPPISTSDMLQSFTGVTYSDSVNRTPRDFPSSPLLYKSQISEVQRKRQYRVGLNLFNKKPEKGIRYLIHRSFLEASPKAVARFLISRKGLSKQNIGEYLGNLQCPFNMAVLGCFVEEMDLAGMQVDVALRRFQTFFRMPGEAQK</sequence>
<dbReference type="GeneID" id="106463428"/>